<accession>A0A1I2HIC3</accession>
<dbReference type="AlphaFoldDB" id="A0A1I2HIC3"/>
<proteinExistence type="predicted"/>
<dbReference type="EMBL" id="FONV01000008">
    <property type="protein sequence ID" value="SFF29050.1"/>
    <property type="molecule type" value="Genomic_DNA"/>
</dbReference>
<gene>
    <name evidence="1" type="ORF">SAMN05421541_108195</name>
</gene>
<sequence>MARGLSRGMSRRFEAGWAWENEWVDLAKSVVDYSCVSEDEAFVVAAFVAAHRWLPPTSFRAAHLPAEVVSVSECLTDFHPHAQQSMHTHPWHLSLDDALHAARDTVDCAADVPPEHVIKRILRRITSPAVEHAVAQGAVHTLAMSVPTSDAAALLTLVKKCMGDFPGPFQVNLAMGAAPPMGQALGFEVLGFDESQFHTWLCYGWHIAAADRLDVLPAAQGLLSTLAEARLVADMANQERESPEECWWFPALITQHDVLL</sequence>
<dbReference type="Proteomes" id="UP000199645">
    <property type="component" value="Unassembled WGS sequence"/>
</dbReference>
<organism evidence="1 2">
    <name type="scientific">Actinoplanes philippinensis</name>
    <dbReference type="NCBI Taxonomy" id="35752"/>
    <lineage>
        <taxon>Bacteria</taxon>
        <taxon>Bacillati</taxon>
        <taxon>Actinomycetota</taxon>
        <taxon>Actinomycetes</taxon>
        <taxon>Micromonosporales</taxon>
        <taxon>Micromonosporaceae</taxon>
        <taxon>Actinoplanes</taxon>
    </lineage>
</organism>
<dbReference type="STRING" id="35752.SAMN05421541_108195"/>
<evidence type="ECO:0000313" key="2">
    <source>
        <dbReference type="Proteomes" id="UP000199645"/>
    </source>
</evidence>
<keyword evidence="2" id="KW-1185">Reference proteome</keyword>
<evidence type="ECO:0000313" key="1">
    <source>
        <dbReference type="EMBL" id="SFF29050.1"/>
    </source>
</evidence>
<reference evidence="1 2" key="1">
    <citation type="submission" date="2016-10" db="EMBL/GenBank/DDBJ databases">
        <authorList>
            <person name="de Groot N.N."/>
        </authorList>
    </citation>
    <scope>NUCLEOTIDE SEQUENCE [LARGE SCALE GENOMIC DNA]</scope>
    <source>
        <strain evidence="1 2">DSM 43019</strain>
    </source>
</reference>
<protein>
    <submittedName>
        <fullName evidence="1">Uncharacterized protein</fullName>
    </submittedName>
</protein>
<name>A0A1I2HIC3_9ACTN</name>